<dbReference type="Gene3D" id="1.20.120.670">
    <property type="entry name" value="N-acetyl-b-d-glucoasminidase"/>
    <property type="match status" value="1"/>
</dbReference>
<dbReference type="InterPro" id="IPR017853">
    <property type="entry name" value="GH"/>
</dbReference>
<dbReference type="CDD" id="cd06565">
    <property type="entry name" value="GH20_GcnA-like"/>
    <property type="match status" value="1"/>
</dbReference>
<dbReference type="KEGG" id="pyg:AWM70_19995"/>
<dbReference type="GO" id="GO:0005975">
    <property type="term" value="P:carbohydrate metabolic process"/>
    <property type="evidence" value="ECO:0007669"/>
    <property type="project" value="InterPro"/>
</dbReference>
<dbReference type="Pfam" id="PF00728">
    <property type="entry name" value="Glyco_hydro_20"/>
    <property type="match status" value="1"/>
</dbReference>
<accession>A0A1B1N558</accession>
<dbReference type="Gene3D" id="3.20.20.80">
    <property type="entry name" value="Glycosidases"/>
    <property type="match status" value="1"/>
</dbReference>
<comment type="similarity">
    <text evidence="1">Belongs to the glycosyl hydrolase 20 family.</text>
</comment>
<evidence type="ECO:0000313" key="6">
    <source>
        <dbReference type="Proteomes" id="UP000092573"/>
    </source>
</evidence>
<dbReference type="RefSeq" id="WP_068699374.1">
    <property type="nucleotide sequence ID" value="NZ_CP014167.1"/>
</dbReference>
<dbReference type="SUPFAM" id="SSF51445">
    <property type="entry name" value="(Trans)glycosidases"/>
    <property type="match status" value="1"/>
</dbReference>
<dbReference type="EMBL" id="CP014167">
    <property type="protein sequence ID" value="ANS76578.1"/>
    <property type="molecule type" value="Genomic_DNA"/>
</dbReference>
<evidence type="ECO:0000313" key="5">
    <source>
        <dbReference type="EMBL" id="ANS76578.1"/>
    </source>
</evidence>
<dbReference type="InterPro" id="IPR041063">
    <property type="entry name" value="Glyco_H_20C_C"/>
</dbReference>
<dbReference type="AlphaFoldDB" id="A0A1B1N558"/>
<keyword evidence="2 5" id="KW-0378">Hydrolase</keyword>
<dbReference type="OrthoDB" id="383771at2"/>
<dbReference type="PANTHER" id="PTHR21040:SF8">
    <property type="entry name" value="BCDNA.GH04120"/>
    <property type="match status" value="1"/>
</dbReference>
<dbReference type="PANTHER" id="PTHR21040">
    <property type="entry name" value="BCDNA.GH04120"/>
    <property type="match status" value="1"/>
</dbReference>
<dbReference type="Pfam" id="PF18088">
    <property type="entry name" value="Glyco_H_20C_C"/>
    <property type="match status" value="1"/>
</dbReference>
<evidence type="ECO:0000259" key="4">
    <source>
        <dbReference type="Pfam" id="PF18088"/>
    </source>
</evidence>
<dbReference type="InterPro" id="IPR038901">
    <property type="entry name" value="HEXDC-like"/>
</dbReference>
<name>A0A1B1N558_9BACL</name>
<dbReference type="InterPro" id="IPR015883">
    <property type="entry name" value="Glyco_hydro_20_cat"/>
</dbReference>
<feature type="domain" description="Glycoside hydrolase family 20 catalytic" evidence="3">
    <location>
        <begin position="106"/>
        <end position="299"/>
    </location>
</feature>
<proteinExistence type="inferred from homology"/>
<evidence type="ECO:0000256" key="1">
    <source>
        <dbReference type="ARBA" id="ARBA00006285"/>
    </source>
</evidence>
<sequence length="653" mass="73795">MKLRFEGETNGLLPGIGILAAELGVEIRDEGDTRNAGNDGNAGIPGIPVEVSVSVSGGLEVGWDGSKAYIRYELKHQFFRGLGLLVQHTRKGQPFQIKEEQQFELTGPMFDLSRNGVLTVESFKRMLNKLALMGLNTVMLYMEDTYEIEGESYFGYMRGRYSQAELKEIDDYADQFGIEAFPSIQTLAHLEEFLKWEAASRYRDTKGALLVGEEATLDLIRRMIESATAPFRSRKIHIGMDEAEELGRGKFLDKNGYVGRFDIMTGHLDKVLEIVRERGLEPMMWSDMFLKLASASGADYYNSDTTIPEEMASRIPEDVSMVYWDYGLKEMEEYGQQVAKHRPLGANLAFAGAVWIFNTFGVNYGLSLNASDNALQVCKQEGIREVYATMWGDDGNEGSPFAALLGLQLYAEHAYSAAKPEWERVAERAAFCTGIQADSYLLLKDLDETPGSEPNNRAQSNPSKFLLYQDVLLGLFDKQIEGLELSAHYADLEQRIQWARKSGGTGTAELLRMPEKLCAVLKIKSEIGIRLKQAYDIQDRAALNRVAQEELPLIAAAVRELRDAHRIQWFSMFKPFGWEVLDIRYGGVVNRLDSAAQRLLDYTEGRIARIEELEQERLLYSSNNRFNHKGIGWCSYYYRMASPNVFFHVLNPL</sequence>
<gene>
    <name evidence="5" type="ORF">AWM70_19995</name>
</gene>
<protein>
    <submittedName>
        <fullName evidence="5">Glycoside hydrolase</fullName>
    </submittedName>
</protein>
<dbReference type="STRING" id="1462996.AWM70_19995"/>
<dbReference type="GO" id="GO:0004563">
    <property type="term" value="F:beta-N-acetylhexosaminidase activity"/>
    <property type="evidence" value="ECO:0007669"/>
    <property type="project" value="UniProtKB-ARBA"/>
</dbReference>
<dbReference type="Proteomes" id="UP000092573">
    <property type="component" value="Chromosome"/>
</dbReference>
<evidence type="ECO:0000259" key="3">
    <source>
        <dbReference type="Pfam" id="PF00728"/>
    </source>
</evidence>
<feature type="domain" description="Glycoside Hydrolase 20C C-terminal" evidence="4">
    <location>
        <begin position="438"/>
        <end position="628"/>
    </location>
</feature>
<reference evidence="5 6" key="1">
    <citation type="submission" date="2016-01" db="EMBL/GenBank/DDBJ databases">
        <title>Complete Genome Sequence of Paenibacillus yonginensis DCY84, a novel Plant Growth-Promoting Bacteria with Elicitation of Induced Systemic Resistance.</title>
        <authorList>
            <person name="Kim Y.J."/>
            <person name="Yang D.C."/>
            <person name="Sukweenadhi J."/>
        </authorList>
    </citation>
    <scope>NUCLEOTIDE SEQUENCE [LARGE SCALE GENOMIC DNA]</scope>
    <source>
        <strain evidence="5 6">DCY84</strain>
    </source>
</reference>
<organism evidence="5 6">
    <name type="scientific">Paenibacillus yonginensis</name>
    <dbReference type="NCBI Taxonomy" id="1462996"/>
    <lineage>
        <taxon>Bacteria</taxon>
        <taxon>Bacillati</taxon>
        <taxon>Bacillota</taxon>
        <taxon>Bacilli</taxon>
        <taxon>Bacillales</taxon>
        <taxon>Paenibacillaceae</taxon>
        <taxon>Paenibacillus</taxon>
    </lineage>
</organism>
<keyword evidence="6" id="KW-1185">Reference proteome</keyword>
<evidence type="ECO:0000256" key="2">
    <source>
        <dbReference type="ARBA" id="ARBA00022801"/>
    </source>
</evidence>